<dbReference type="InterPro" id="IPR000608">
    <property type="entry name" value="UBC"/>
</dbReference>
<dbReference type="EMBL" id="AMWN01000004">
    <property type="protein sequence ID" value="EXJ87740.1"/>
    <property type="molecule type" value="Genomic_DNA"/>
</dbReference>
<keyword evidence="4" id="KW-1185">Reference proteome</keyword>
<dbReference type="OrthoDB" id="5596422at2759"/>
<sequence>MAASLLPSFRRQQLVLDFSSLRGRCPSGIYLSLTPGNPSLWAGVLFVRKGPYAQAILRFQISFPDTYPDVPPLVTFSSDIFHPLVVPVTSYAFSAGAGDTSNTLSASETDRLPPGAFSLRYGFPHWSGPGSSSVEGNNVRGVTEQACTPPFPQPDHIHKDRSSIIVKVLHHIQDAFQNETLLDNMPLDAAGNPSAWHAWRAHRGLAKKPIRPNSPAGEGDRVGLSSPKHPGDWKWDGVWESRVNDGIEASVSEGALFGSNNGGRTGNGSIDMRDTEPHQRMLLAADRQIRFSKLDEEQFDAVKDAIAMYGSTVPS</sequence>
<reference evidence="3 4" key="1">
    <citation type="submission" date="2013-03" db="EMBL/GenBank/DDBJ databases">
        <title>The Genome Sequence of Capronia coronata CBS 617.96.</title>
        <authorList>
            <consortium name="The Broad Institute Genomics Platform"/>
            <person name="Cuomo C."/>
            <person name="de Hoog S."/>
            <person name="Gorbushina A."/>
            <person name="Walker B."/>
            <person name="Young S.K."/>
            <person name="Zeng Q."/>
            <person name="Gargeya S."/>
            <person name="Fitzgerald M."/>
            <person name="Haas B."/>
            <person name="Abouelleil A."/>
            <person name="Allen A.W."/>
            <person name="Alvarado L."/>
            <person name="Arachchi H.M."/>
            <person name="Berlin A.M."/>
            <person name="Chapman S.B."/>
            <person name="Gainer-Dewar J."/>
            <person name="Goldberg J."/>
            <person name="Griggs A."/>
            <person name="Gujja S."/>
            <person name="Hansen M."/>
            <person name="Howarth C."/>
            <person name="Imamovic A."/>
            <person name="Ireland A."/>
            <person name="Larimer J."/>
            <person name="McCowan C."/>
            <person name="Murphy C."/>
            <person name="Pearson M."/>
            <person name="Poon T.W."/>
            <person name="Priest M."/>
            <person name="Roberts A."/>
            <person name="Saif S."/>
            <person name="Shea T."/>
            <person name="Sisk P."/>
            <person name="Sykes S."/>
            <person name="Wortman J."/>
            <person name="Nusbaum C."/>
            <person name="Birren B."/>
        </authorList>
    </citation>
    <scope>NUCLEOTIDE SEQUENCE [LARGE SCALE GENOMIC DNA]</scope>
    <source>
        <strain evidence="3 4">CBS 617.96</strain>
    </source>
</reference>
<feature type="region of interest" description="Disordered" evidence="1">
    <location>
        <begin position="207"/>
        <end position="229"/>
    </location>
</feature>
<dbReference type="eggNOG" id="ENOG502SBJJ">
    <property type="taxonomic scope" value="Eukaryota"/>
</dbReference>
<dbReference type="HOGENOM" id="CLU_040072_0_0_1"/>
<dbReference type="InterPro" id="IPR016135">
    <property type="entry name" value="UBQ-conjugating_enzyme/RWD"/>
</dbReference>
<evidence type="ECO:0000313" key="4">
    <source>
        <dbReference type="Proteomes" id="UP000019484"/>
    </source>
</evidence>
<dbReference type="STRING" id="1182541.W9YDI0"/>
<protein>
    <recommendedName>
        <fullName evidence="2">UBC core domain-containing protein</fullName>
    </recommendedName>
</protein>
<dbReference type="RefSeq" id="XP_007723746.1">
    <property type="nucleotide sequence ID" value="XM_007725556.1"/>
</dbReference>
<proteinExistence type="predicted"/>
<comment type="caution">
    <text evidence="3">The sequence shown here is derived from an EMBL/GenBank/DDBJ whole genome shotgun (WGS) entry which is preliminary data.</text>
</comment>
<dbReference type="Proteomes" id="UP000019484">
    <property type="component" value="Unassembled WGS sequence"/>
</dbReference>
<accession>W9YDI0</accession>
<evidence type="ECO:0000259" key="2">
    <source>
        <dbReference type="Pfam" id="PF00179"/>
    </source>
</evidence>
<dbReference type="AlphaFoldDB" id="W9YDI0"/>
<dbReference type="Gene3D" id="3.10.110.10">
    <property type="entry name" value="Ubiquitin Conjugating Enzyme"/>
    <property type="match status" value="1"/>
</dbReference>
<evidence type="ECO:0000256" key="1">
    <source>
        <dbReference type="SAM" id="MobiDB-lite"/>
    </source>
</evidence>
<organism evidence="3 4">
    <name type="scientific">Capronia coronata CBS 617.96</name>
    <dbReference type="NCBI Taxonomy" id="1182541"/>
    <lineage>
        <taxon>Eukaryota</taxon>
        <taxon>Fungi</taxon>
        <taxon>Dikarya</taxon>
        <taxon>Ascomycota</taxon>
        <taxon>Pezizomycotina</taxon>
        <taxon>Eurotiomycetes</taxon>
        <taxon>Chaetothyriomycetidae</taxon>
        <taxon>Chaetothyriales</taxon>
        <taxon>Herpotrichiellaceae</taxon>
        <taxon>Capronia</taxon>
    </lineage>
</organism>
<evidence type="ECO:0000313" key="3">
    <source>
        <dbReference type="EMBL" id="EXJ87740.1"/>
    </source>
</evidence>
<name>W9YDI0_9EURO</name>
<gene>
    <name evidence="3" type="ORF">A1O1_04666</name>
</gene>
<dbReference type="GeneID" id="19159545"/>
<dbReference type="SUPFAM" id="SSF54495">
    <property type="entry name" value="UBC-like"/>
    <property type="match status" value="1"/>
</dbReference>
<dbReference type="Pfam" id="PF00179">
    <property type="entry name" value="UQ_con"/>
    <property type="match status" value="1"/>
</dbReference>
<feature type="domain" description="UBC core" evidence="2">
    <location>
        <begin position="17"/>
        <end position="85"/>
    </location>
</feature>
<dbReference type="CDD" id="cd23814">
    <property type="entry name" value="UEV_AKTIP"/>
    <property type="match status" value="1"/>
</dbReference>